<dbReference type="AlphaFoldDB" id="A0A1C3ED85"/>
<keyword evidence="2" id="KW-1185">Reference proteome</keyword>
<sequence length="272" mass="30134">MNMRLTLALMIFLPVFSAQGDGWFYPSPLAKAYSALAENHPKLAWSELRQALNHDKIDKKHWLPLKNEIIDQSACGQTLKHGSSLPPAKITLSFIERIGILSPGYSITLSAEDVKVAFSVSLTSPDEQTLFVGEFPAIDGYQEIETGDMFRIPESGVYSLAIGKNKYVLIIALEASEKWLKIEGANKRLLVSPPDTTDNCMSAVTTWQWLSADFELLGVRIPILDVVNPLPAANDRPEGATRLTAATSHYEYQQGIKVKYTQRLSLPLTSLN</sequence>
<dbReference type="STRING" id="1080227.A8L45_17810"/>
<proteinExistence type="predicted"/>
<gene>
    <name evidence="1" type="ORF">A8L45_17810</name>
</gene>
<dbReference type="RefSeq" id="WP_068904716.1">
    <property type="nucleotide sequence ID" value="NZ_JBHUIF010000029.1"/>
</dbReference>
<dbReference type="Pfam" id="PF11060">
    <property type="entry name" value="DUF2861"/>
    <property type="match status" value="1"/>
</dbReference>
<dbReference type="InterPro" id="IPR021290">
    <property type="entry name" value="DUF2861"/>
</dbReference>
<evidence type="ECO:0008006" key="3">
    <source>
        <dbReference type="Google" id="ProtNLM"/>
    </source>
</evidence>
<dbReference type="OrthoDB" id="5914862at2"/>
<accession>A0A1C3ED85</accession>
<evidence type="ECO:0000313" key="1">
    <source>
        <dbReference type="EMBL" id="ODA31217.1"/>
    </source>
</evidence>
<dbReference type="Proteomes" id="UP000094936">
    <property type="component" value="Unassembled WGS sequence"/>
</dbReference>
<organism evidence="1 2">
    <name type="scientific">Veronia pacifica</name>
    <dbReference type="NCBI Taxonomy" id="1080227"/>
    <lineage>
        <taxon>Bacteria</taxon>
        <taxon>Pseudomonadati</taxon>
        <taxon>Pseudomonadota</taxon>
        <taxon>Gammaproteobacteria</taxon>
        <taxon>Vibrionales</taxon>
        <taxon>Vibrionaceae</taxon>
        <taxon>Veronia</taxon>
    </lineage>
</organism>
<protein>
    <recommendedName>
        <fullName evidence="3">DUF2861 domain-containing protein</fullName>
    </recommendedName>
</protein>
<comment type="caution">
    <text evidence="1">The sequence shown here is derived from an EMBL/GenBank/DDBJ whole genome shotgun (WGS) entry which is preliminary data.</text>
</comment>
<dbReference type="EMBL" id="LYBM01000039">
    <property type="protein sequence ID" value="ODA31217.1"/>
    <property type="molecule type" value="Genomic_DNA"/>
</dbReference>
<reference evidence="1 2" key="1">
    <citation type="submission" date="2016-05" db="EMBL/GenBank/DDBJ databases">
        <title>Genomic Taxonomy of the Vibrionaceae.</title>
        <authorList>
            <person name="Gomez-Gil B."/>
            <person name="Enciso-Ibarra J."/>
        </authorList>
    </citation>
    <scope>NUCLEOTIDE SEQUENCE [LARGE SCALE GENOMIC DNA]</scope>
    <source>
        <strain evidence="1 2">CAIM 1920</strain>
    </source>
</reference>
<name>A0A1C3ED85_9GAMM</name>
<evidence type="ECO:0000313" key="2">
    <source>
        <dbReference type="Proteomes" id="UP000094936"/>
    </source>
</evidence>